<sequence>MSRPKILVVEDDPVISMLLRNRLAKLGYQIAAIVSTGEEAIALAEKDPPDLVLMDIKLEGPMDGVETACHLRTVLDVPVIYATAFTDEALLARAREAEPLGYLVKPYGEKELRSAIEMALYKNRMERRLKASEARFRNLSEAAPFGISVMAPDTSFEYFNPKFTEIFGYTTDDVSDIDTLFEKAFPDNNYRDRVCSDWRRETLSKGRMGEVEPKNFVVTCKDGTHKMISFRTVILGCGQHIATYQDITAETAAQEEILRAKTQWELTFDAVSDCTMILDEEHRIVRMNRAMCQALKIEQDRALGRNCCEVVHGQTVSPDNCPHAKMLDSSGECQSEVVADRLGGVFDVRISPIRIKDGPIMGSVYTARNITERKRAEDKLRRANDLQQQLLATAATAIFIVDSGGKITEVNNEFCRMTGYSEEEAIGKTCRSFWGDQCKANCALHLPNLGKDIVKVQANFRAKDGRVLTVLKNASMMTNEQGEIVGGIESFIDVTDLIQARMIAEYANQAKTDFLTNMSHELRTPLNAIIGFSELLLDHSAGEINDEQSLYLGDVLDSAHYLLDLINGILDLAKVEAGKMELEASELQVVQLIEHSLTMIREKATKHGLSISLNVDCGLEDLEIQADEVKLKQIMYNLLSNAAKFTPDGGAISVGLRRTEDEVIVSVTDTGIGLKAEDRERIFQMFEQVDSSYTRSEAGTGIGLALTKSLVNLHGGGIWVESEGEGRGSAFHFTIPIVEPQSNTPNSFLPGPGVYETISSHTNNLSTPSTILAVEDVERNLNLMSAILRKSGHRVIQSRNAEDGLLLAKIEKPDLILMDIELPAMDGLTAVRALKQSPETAAIPVVAVTARAMAADEEECLATGCAAYISKPFDFRVLRQVIRDLLRRTSEG</sequence>
<evidence type="ECO:0000313" key="12">
    <source>
        <dbReference type="Proteomes" id="UP000006055"/>
    </source>
</evidence>
<dbReference type="SUPFAM" id="SSF55785">
    <property type="entry name" value="PYP-like sensor domain (PAS domain)"/>
    <property type="match status" value="3"/>
</dbReference>
<evidence type="ECO:0000256" key="6">
    <source>
        <dbReference type="PROSITE-ProRule" id="PRU00169"/>
    </source>
</evidence>
<evidence type="ECO:0000259" key="10">
    <source>
        <dbReference type="PROSITE" id="PS50113"/>
    </source>
</evidence>
<feature type="domain" description="PAC" evidence="10">
    <location>
        <begin position="454"/>
        <end position="506"/>
    </location>
</feature>
<dbReference type="InterPro" id="IPR004358">
    <property type="entry name" value="Sig_transdc_His_kin-like_C"/>
</dbReference>
<feature type="domain" description="PAC" evidence="10">
    <location>
        <begin position="331"/>
        <end position="382"/>
    </location>
</feature>
<dbReference type="InterPro" id="IPR036097">
    <property type="entry name" value="HisK_dim/P_sf"/>
</dbReference>
<keyword evidence="4" id="KW-0808">Transferase</keyword>
<dbReference type="PROSITE" id="PS50112">
    <property type="entry name" value="PAS"/>
    <property type="match status" value="2"/>
</dbReference>
<dbReference type="HOGENOM" id="CLU_344111_0_0_7"/>
<keyword evidence="5" id="KW-0418">Kinase</keyword>
<dbReference type="eggNOG" id="COG5002">
    <property type="taxonomic scope" value="Bacteria"/>
</dbReference>
<dbReference type="eggNOG" id="COG0784">
    <property type="taxonomic scope" value="Bacteria"/>
</dbReference>
<dbReference type="Pfam" id="PF00512">
    <property type="entry name" value="HisKA"/>
    <property type="match status" value="1"/>
</dbReference>
<keyword evidence="3 6" id="KW-0597">Phosphoprotein</keyword>
<feature type="domain" description="PAS" evidence="9">
    <location>
        <begin position="132"/>
        <end position="188"/>
    </location>
</feature>
<dbReference type="PANTHER" id="PTHR43047">
    <property type="entry name" value="TWO-COMPONENT HISTIDINE PROTEIN KINASE"/>
    <property type="match status" value="1"/>
</dbReference>
<dbReference type="SMART" id="SM00091">
    <property type="entry name" value="PAS"/>
    <property type="match status" value="3"/>
</dbReference>
<dbReference type="CDD" id="cd00130">
    <property type="entry name" value="PAS"/>
    <property type="match status" value="2"/>
</dbReference>
<dbReference type="InterPro" id="IPR003594">
    <property type="entry name" value="HATPase_dom"/>
</dbReference>
<feature type="domain" description="Response regulatory" evidence="8">
    <location>
        <begin position="5"/>
        <end position="120"/>
    </location>
</feature>
<evidence type="ECO:0000256" key="5">
    <source>
        <dbReference type="ARBA" id="ARBA00022777"/>
    </source>
</evidence>
<dbReference type="CDD" id="cd17534">
    <property type="entry name" value="REC_DC-like"/>
    <property type="match status" value="1"/>
</dbReference>
<dbReference type="OrthoDB" id="5378360at2"/>
<dbReference type="GO" id="GO:0000155">
    <property type="term" value="F:phosphorelay sensor kinase activity"/>
    <property type="evidence" value="ECO:0007669"/>
    <property type="project" value="InterPro"/>
</dbReference>
<dbReference type="SMART" id="SM00387">
    <property type="entry name" value="HATPase_c"/>
    <property type="match status" value="1"/>
</dbReference>
<comment type="catalytic activity">
    <reaction evidence="1">
        <text>ATP + protein L-histidine = ADP + protein N-phospho-L-histidine.</text>
        <dbReference type="EC" id="2.7.13.3"/>
    </reaction>
</comment>
<evidence type="ECO:0000313" key="11">
    <source>
        <dbReference type="EMBL" id="AFM26206.1"/>
    </source>
</evidence>
<evidence type="ECO:0000259" key="9">
    <source>
        <dbReference type="PROSITE" id="PS50112"/>
    </source>
</evidence>
<dbReference type="PANTHER" id="PTHR43047:SF72">
    <property type="entry name" value="OSMOSENSING HISTIDINE PROTEIN KINASE SLN1"/>
    <property type="match status" value="1"/>
</dbReference>
<evidence type="ECO:0000256" key="1">
    <source>
        <dbReference type="ARBA" id="ARBA00000085"/>
    </source>
</evidence>
<reference evidence="12" key="1">
    <citation type="submission" date="2012-06" db="EMBL/GenBank/DDBJ databases">
        <title>Complete sequence of chromosome of Desulfomonile tiedjei DSM 6799.</title>
        <authorList>
            <person name="Lucas S."/>
            <person name="Copeland A."/>
            <person name="Lapidus A."/>
            <person name="Glavina del Rio T."/>
            <person name="Dalin E."/>
            <person name="Tice H."/>
            <person name="Bruce D."/>
            <person name="Goodwin L."/>
            <person name="Pitluck S."/>
            <person name="Peters L."/>
            <person name="Ovchinnikova G."/>
            <person name="Zeytun A."/>
            <person name="Lu M."/>
            <person name="Kyrpides N."/>
            <person name="Mavromatis K."/>
            <person name="Ivanova N."/>
            <person name="Brettin T."/>
            <person name="Detter J.C."/>
            <person name="Han C."/>
            <person name="Larimer F."/>
            <person name="Land M."/>
            <person name="Hauser L."/>
            <person name="Markowitz V."/>
            <person name="Cheng J.-F."/>
            <person name="Hugenholtz P."/>
            <person name="Woyke T."/>
            <person name="Wu D."/>
            <person name="Spring S."/>
            <person name="Schroeder M."/>
            <person name="Brambilla E."/>
            <person name="Klenk H.-P."/>
            <person name="Eisen J.A."/>
        </authorList>
    </citation>
    <scope>NUCLEOTIDE SEQUENCE [LARGE SCALE GENOMIC DNA]</scope>
    <source>
        <strain evidence="12">ATCC 49306 / DSM 6799 / DCB-1</strain>
    </source>
</reference>
<dbReference type="Gene3D" id="3.30.450.20">
    <property type="entry name" value="PAS domain"/>
    <property type="match status" value="3"/>
</dbReference>
<feature type="domain" description="Histidine kinase" evidence="7">
    <location>
        <begin position="517"/>
        <end position="739"/>
    </location>
</feature>
<evidence type="ECO:0000259" key="8">
    <source>
        <dbReference type="PROSITE" id="PS50110"/>
    </source>
</evidence>
<dbReference type="FunFam" id="3.30.565.10:FF:000010">
    <property type="entry name" value="Sensor histidine kinase RcsC"/>
    <property type="match status" value="1"/>
</dbReference>
<dbReference type="InterPro" id="IPR000700">
    <property type="entry name" value="PAS-assoc_C"/>
</dbReference>
<evidence type="ECO:0000256" key="4">
    <source>
        <dbReference type="ARBA" id="ARBA00022679"/>
    </source>
</evidence>
<dbReference type="KEGG" id="dti:Desti_3557"/>
<keyword evidence="12" id="KW-1185">Reference proteome</keyword>
<evidence type="ECO:0000256" key="2">
    <source>
        <dbReference type="ARBA" id="ARBA00012438"/>
    </source>
</evidence>
<dbReference type="CDD" id="cd00082">
    <property type="entry name" value="HisKA"/>
    <property type="match status" value="1"/>
</dbReference>
<feature type="modified residue" description="4-aspartylphosphate" evidence="6">
    <location>
        <position position="55"/>
    </location>
</feature>
<evidence type="ECO:0000259" key="7">
    <source>
        <dbReference type="PROSITE" id="PS50109"/>
    </source>
</evidence>
<feature type="domain" description="PAS" evidence="9">
    <location>
        <begin position="383"/>
        <end position="429"/>
    </location>
</feature>
<dbReference type="EC" id="2.7.13.3" evidence="2"/>
<organism evidence="11 12">
    <name type="scientific">Desulfomonile tiedjei (strain ATCC 49306 / DSM 6799 / DCB-1)</name>
    <dbReference type="NCBI Taxonomy" id="706587"/>
    <lineage>
        <taxon>Bacteria</taxon>
        <taxon>Pseudomonadati</taxon>
        <taxon>Thermodesulfobacteriota</taxon>
        <taxon>Desulfomonilia</taxon>
        <taxon>Desulfomonilales</taxon>
        <taxon>Desulfomonilaceae</taxon>
        <taxon>Desulfomonile</taxon>
    </lineage>
</organism>
<dbReference type="SMART" id="SM00448">
    <property type="entry name" value="REC"/>
    <property type="match status" value="2"/>
</dbReference>
<dbReference type="InterPro" id="IPR035965">
    <property type="entry name" value="PAS-like_dom_sf"/>
</dbReference>
<accession>I4C9G5</accession>
<dbReference type="Pfam" id="PF00072">
    <property type="entry name" value="Response_reg"/>
    <property type="match status" value="2"/>
</dbReference>
<dbReference type="GO" id="GO:0009927">
    <property type="term" value="F:histidine phosphotransfer kinase activity"/>
    <property type="evidence" value="ECO:0007669"/>
    <property type="project" value="TreeGrafter"/>
</dbReference>
<feature type="domain" description="Response regulatory" evidence="8">
    <location>
        <begin position="770"/>
        <end position="886"/>
    </location>
</feature>
<dbReference type="InterPro" id="IPR001789">
    <property type="entry name" value="Sig_transdc_resp-reg_receiver"/>
</dbReference>
<dbReference type="PROSITE" id="PS50110">
    <property type="entry name" value="RESPONSE_REGULATORY"/>
    <property type="match status" value="2"/>
</dbReference>
<dbReference type="SUPFAM" id="SSF52172">
    <property type="entry name" value="CheY-like"/>
    <property type="match status" value="2"/>
</dbReference>
<dbReference type="InterPro" id="IPR005467">
    <property type="entry name" value="His_kinase_dom"/>
</dbReference>
<dbReference type="eggNOG" id="COG0745">
    <property type="taxonomic scope" value="Bacteria"/>
</dbReference>
<dbReference type="InterPro" id="IPR036890">
    <property type="entry name" value="HATPase_C_sf"/>
</dbReference>
<dbReference type="SMART" id="SM00388">
    <property type="entry name" value="HisKA"/>
    <property type="match status" value="1"/>
</dbReference>
<dbReference type="RefSeq" id="WP_014811337.1">
    <property type="nucleotide sequence ID" value="NC_018025.1"/>
</dbReference>
<dbReference type="Gene3D" id="3.40.50.2300">
    <property type="match status" value="2"/>
</dbReference>
<dbReference type="Gene3D" id="3.30.565.10">
    <property type="entry name" value="Histidine kinase-like ATPase, C-terminal domain"/>
    <property type="match status" value="1"/>
</dbReference>
<dbReference type="eggNOG" id="COG3290">
    <property type="taxonomic scope" value="Bacteria"/>
</dbReference>
<evidence type="ECO:0000256" key="3">
    <source>
        <dbReference type="ARBA" id="ARBA00022553"/>
    </source>
</evidence>
<dbReference type="SUPFAM" id="SSF47384">
    <property type="entry name" value="Homodimeric domain of signal transducing histidine kinase"/>
    <property type="match status" value="1"/>
</dbReference>
<feature type="modified residue" description="4-aspartylphosphate" evidence="6">
    <location>
        <position position="819"/>
    </location>
</feature>
<dbReference type="Pfam" id="PF02518">
    <property type="entry name" value="HATPase_c"/>
    <property type="match status" value="1"/>
</dbReference>
<dbReference type="STRING" id="706587.Desti_3557"/>
<dbReference type="InterPro" id="IPR003661">
    <property type="entry name" value="HisK_dim/P_dom"/>
</dbReference>
<dbReference type="Gene3D" id="1.10.287.130">
    <property type="match status" value="1"/>
</dbReference>
<dbReference type="NCBIfam" id="TIGR00229">
    <property type="entry name" value="sensory_box"/>
    <property type="match status" value="3"/>
</dbReference>
<dbReference type="InterPro" id="IPR011006">
    <property type="entry name" value="CheY-like_superfamily"/>
</dbReference>
<dbReference type="CDD" id="cd16922">
    <property type="entry name" value="HATPase_EvgS-ArcB-TorS-like"/>
    <property type="match status" value="1"/>
</dbReference>
<dbReference type="Proteomes" id="UP000006055">
    <property type="component" value="Chromosome"/>
</dbReference>
<dbReference type="GO" id="GO:0005886">
    <property type="term" value="C:plasma membrane"/>
    <property type="evidence" value="ECO:0007669"/>
    <property type="project" value="TreeGrafter"/>
</dbReference>
<dbReference type="AlphaFoldDB" id="I4C9G5"/>
<dbReference type="SUPFAM" id="SSF55874">
    <property type="entry name" value="ATPase domain of HSP90 chaperone/DNA topoisomerase II/histidine kinase"/>
    <property type="match status" value="1"/>
</dbReference>
<dbReference type="Pfam" id="PF13188">
    <property type="entry name" value="PAS_8"/>
    <property type="match status" value="1"/>
</dbReference>
<dbReference type="PRINTS" id="PR00344">
    <property type="entry name" value="BCTRLSENSOR"/>
</dbReference>
<dbReference type="EMBL" id="CP003360">
    <property type="protein sequence ID" value="AFM26206.1"/>
    <property type="molecule type" value="Genomic_DNA"/>
</dbReference>
<dbReference type="Pfam" id="PF13426">
    <property type="entry name" value="PAS_9"/>
    <property type="match status" value="2"/>
</dbReference>
<gene>
    <name evidence="11" type="ordered locus">Desti_3557</name>
</gene>
<dbReference type="InterPro" id="IPR000014">
    <property type="entry name" value="PAS"/>
</dbReference>
<proteinExistence type="predicted"/>
<name>I4C9G5_DESTA</name>
<dbReference type="PROSITE" id="PS50109">
    <property type="entry name" value="HIS_KIN"/>
    <property type="match status" value="1"/>
</dbReference>
<dbReference type="PROSITE" id="PS50113">
    <property type="entry name" value="PAC"/>
    <property type="match status" value="2"/>
</dbReference>
<protein>
    <recommendedName>
        <fullName evidence="2">histidine kinase</fullName>
        <ecNumber evidence="2">2.7.13.3</ecNumber>
    </recommendedName>
</protein>